<evidence type="ECO:0000313" key="9">
    <source>
        <dbReference type="EMBL" id="QUR68735.1"/>
    </source>
</evidence>
<dbReference type="InterPro" id="IPR003661">
    <property type="entry name" value="HisK_dim/P_dom"/>
</dbReference>
<accession>A0A975K0K2</accession>
<keyword evidence="10" id="KW-1185">Reference proteome</keyword>
<keyword evidence="4" id="KW-0597">Phosphoprotein</keyword>
<organism evidence="9 10">
    <name type="scientific">Mycobacterium spongiae</name>
    <dbReference type="NCBI Taxonomy" id="886343"/>
    <lineage>
        <taxon>Bacteria</taxon>
        <taxon>Bacillati</taxon>
        <taxon>Actinomycetota</taxon>
        <taxon>Actinomycetes</taxon>
        <taxon>Mycobacteriales</taxon>
        <taxon>Mycobacteriaceae</taxon>
        <taxon>Mycobacterium</taxon>
    </lineage>
</organism>
<dbReference type="SMART" id="SM00388">
    <property type="entry name" value="HisKA"/>
    <property type="match status" value="1"/>
</dbReference>
<dbReference type="InterPro" id="IPR003594">
    <property type="entry name" value="HATPase_dom"/>
</dbReference>
<evidence type="ECO:0000256" key="6">
    <source>
        <dbReference type="ARBA" id="ARBA00023012"/>
    </source>
</evidence>
<keyword evidence="5" id="KW-0808">Transferase</keyword>
<dbReference type="Pfam" id="PF02518">
    <property type="entry name" value="HATPase_c"/>
    <property type="match status" value="1"/>
</dbReference>
<protein>
    <recommendedName>
        <fullName evidence="3">histidine kinase</fullName>
        <ecNumber evidence="3">2.7.13.3</ecNumber>
    </recommendedName>
</protein>
<evidence type="ECO:0000256" key="4">
    <source>
        <dbReference type="ARBA" id="ARBA00022553"/>
    </source>
</evidence>
<keyword evidence="5" id="KW-0418">Kinase</keyword>
<dbReference type="SUPFAM" id="SSF47384">
    <property type="entry name" value="Homodimeric domain of signal transducing histidine kinase"/>
    <property type="match status" value="1"/>
</dbReference>
<evidence type="ECO:0000256" key="1">
    <source>
        <dbReference type="ARBA" id="ARBA00000085"/>
    </source>
</evidence>
<dbReference type="Gene3D" id="1.10.287.130">
    <property type="match status" value="1"/>
</dbReference>
<dbReference type="SMART" id="SM00387">
    <property type="entry name" value="HATPase_c"/>
    <property type="match status" value="1"/>
</dbReference>
<gene>
    <name evidence="9" type="ORF">F6B93_18130</name>
</gene>
<dbReference type="InterPro" id="IPR004358">
    <property type="entry name" value="Sig_transdc_His_kin-like_C"/>
</dbReference>
<dbReference type="Proteomes" id="UP000682202">
    <property type="component" value="Chromosome"/>
</dbReference>
<comment type="subcellular location">
    <subcellularLocation>
        <location evidence="2">Cell membrane</location>
    </subcellularLocation>
</comment>
<dbReference type="GO" id="GO:0000155">
    <property type="term" value="F:phosphorelay sensor kinase activity"/>
    <property type="evidence" value="ECO:0007669"/>
    <property type="project" value="InterPro"/>
</dbReference>
<reference evidence="9" key="1">
    <citation type="submission" date="2019-12" db="EMBL/GenBank/DDBJ databases">
        <title>Mycobacterium spongiae sp. nov.</title>
        <authorList>
            <person name="Stinear T."/>
        </authorList>
    </citation>
    <scope>NUCLEOTIDE SEQUENCE</scope>
    <source>
        <strain evidence="9">FSD4b-SM</strain>
    </source>
</reference>
<dbReference type="PANTHER" id="PTHR43065:SF42">
    <property type="entry name" value="TWO-COMPONENT SENSOR PPRA"/>
    <property type="match status" value="1"/>
</dbReference>
<evidence type="ECO:0000313" key="10">
    <source>
        <dbReference type="Proteomes" id="UP000682202"/>
    </source>
</evidence>
<evidence type="ECO:0000256" key="5">
    <source>
        <dbReference type="ARBA" id="ARBA00022777"/>
    </source>
</evidence>
<evidence type="ECO:0000256" key="3">
    <source>
        <dbReference type="ARBA" id="ARBA00012438"/>
    </source>
</evidence>
<dbReference type="AlphaFoldDB" id="A0A975K0K2"/>
<dbReference type="Gene3D" id="3.30.565.10">
    <property type="entry name" value="Histidine kinase-like ATPase, C-terminal domain"/>
    <property type="match status" value="1"/>
</dbReference>
<dbReference type="InterPro" id="IPR036890">
    <property type="entry name" value="HATPase_C_sf"/>
</dbReference>
<dbReference type="PRINTS" id="PR00344">
    <property type="entry name" value="BCTRLSENSOR"/>
</dbReference>
<dbReference type="InterPro" id="IPR036097">
    <property type="entry name" value="HisK_dim/P_sf"/>
</dbReference>
<dbReference type="RefSeq" id="WP_211696311.1">
    <property type="nucleotide sequence ID" value="NZ_CP046600.1"/>
</dbReference>
<dbReference type="KEGG" id="mspg:F6B93_18130"/>
<sequence>MNDEEGAADVSDDRAHVHPQPVAAKSQATVADRLEAQIDRGAVLEQQLVAQEKLASLGALMAGIVHELRNPLNFVINFGDLLRDLAAELGEVVKSAPEGMGAQTAETIDDMLGEIIEVAGKVADHGRKATGIVESVLQQARTGEPVFEPTDLNALTQEYVNLAYHGARAQFRGFRVSVKTEYDPTLEAVVLDPRALGRVVLNLVSNALHATREAALSQKVADYAPAITVTTKDRGDSVEIAVKDNGMGIAEADLARVVEPFFTTKLPGEGTGLGLSISREIVEVEHRGSLRIGSRVGEGTEVVVEVPKGRPWGR</sequence>
<proteinExistence type="predicted"/>
<dbReference type="PROSITE" id="PS50109">
    <property type="entry name" value="HIS_KIN"/>
    <property type="match status" value="1"/>
</dbReference>
<dbReference type="SUPFAM" id="SSF55874">
    <property type="entry name" value="ATPase domain of HSP90 chaperone/DNA topoisomerase II/histidine kinase"/>
    <property type="match status" value="1"/>
</dbReference>
<name>A0A975K0K2_9MYCO</name>
<evidence type="ECO:0000259" key="8">
    <source>
        <dbReference type="PROSITE" id="PS50109"/>
    </source>
</evidence>
<feature type="region of interest" description="Disordered" evidence="7">
    <location>
        <begin position="1"/>
        <end position="26"/>
    </location>
</feature>
<dbReference type="GO" id="GO:0005886">
    <property type="term" value="C:plasma membrane"/>
    <property type="evidence" value="ECO:0007669"/>
    <property type="project" value="UniProtKB-SubCell"/>
</dbReference>
<dbReference type="Pfam" id="PF00512">
    <property type="entry name" value="HisKA"/>
    <property type="match status" value="1"/>
</dbReference>
<dbReference type="CDD" id="cd00082">
    <property type="entry name" value="HisKA"/>
    <property type="match status" value="1"/>
</dbReference>
<evidence type="ECO:0000256" key="2">
    <source>
        <dbReference type="ARBA" id="ARBA00004236"/>
    </source>
</evidence>
<comment type="catalytic activity">
    <reaction evidence="1">
        <text>ATP + protein L-histidine = ADP + protein N-phospho-L-histidine.</text>
        <dbReference type="EC" id="2.7.13.3"/>
    </reaction>
</comment>
<evidence type="ECO:0000256" key="7">
    <source>
        <dbReference type="SAM" id="MobiDB-lite"/>
    </source>
</evidence>
<dbReference type="EMBL" id="CP046600">
    <property type="protein sequence ID" value="QUR68735.1"/>
    <property type="molecule type" value="Genomic_DNA"/>
</dbReference>
<feature type="domain" description="Histidine kinase" evidence="8">
    <location>
        <begin position="63"/>
        <end position="310"/>
    </location>
</feature>
<keyword evidence="6" id="KW-0902">Two-component regulatory system</keyword>
<dbReference type="PANTHER" id="PTHR43065">
    <property type="entry name" value="SENSOR HISTIDINE KINASE"/>
    <property type="match status" value="1"/>
</dbReference>
<dbReference type="InterPro" id="IPR005467">
    <property type="entry name" value="His_kinase_dom"/>
</dbReference>
<dbReference type="EC" id="2.7.13.3" evidence="3"/>